<accession>A0A1H1ZV41</accession>
<dbReference type="EMBL" id="LT629750">
    <property type="protein sequence ID" value="SDT37588.1"/>
    <property type="molecule type" value="Genomic_DNA"/>
</dbReference>
<dbReference type="NCBIfam" id="TIGR01382">
    <property type="entry name" value="PfpI"/>
    <property type="match status" value="1"/>
</dbReference>
<dbReference type="InterPro" id="IPR002818">
    <property type="entry name" value="DJ-1/PfpI"/>
</dbReference>
<dbReference type="InterPro" id="IPR029062">
    <property type="entry name" value="Class_I_gatase-like"/>
</dbReference>
<sequence>MKLKGKSICMPVAHEFEDLELLYPLLRLSEEGARIVIGTYQASFSARPYVGKDKPITGRLGYPVPPIPMVEGRRYEMANMLDLKPEDFDGVVIAGGFSPDILRREPKIVDFVRRSDQAGKPIGAICHAPWLPISAGIVKGRRVTSWISLKDDLINAGALWEDNVVVVDRNLITARCPDDLPEFCVAIIDALSGKNT</sequence>
<dbReference type="PANTHER" id="PTHR42733">
    <property type="entry name" value="DJ-1 PROTEIN"/>
    <property type="match status" value="1"/>
</dbReference>
<dbReference type="SUPFAM" id="SSF52317">
    <property type="entry name" value="Class I glutamine amidotransferase-like"/>
    <property type="match status" value="1"/>
</dbReference>
<proteinExistence type="inferred from homology"/>
<evidence type="ECO:0000313" key="3">
    <source>
        <dbReference type="EMBL" id="SDT37588.1"/>
    </source>
</evidence>
<reference evidence="4" key="1">
    <citation type="submission" date="2016-10" db="EMBL/GenBank/DDBJ databases">
        <authorList>
            <person name="Varghese N."/>
            <person name="Submissions S."/>
        </authorList>
    </citation>
    <scope>NUCLEOTIDE SEQUENCE [LARGE SCALE GENOMIC DNA]</scope>
    <source>
        <strain evidence="4">GAS369</strain>
    </source>
</reference>
<evidence type="ECO:0000259" key="2">
    <source>
        <dbReference type="Pfam" id="PF01965"/>
    </source>
</evidence>
<keyword evidence="3" id="KW-0378">Hydrolase</keyword>
<gene>
    <name evidence="3" type="ORF">SAMN05444158_5693</name>
</gene>
<evidence type="ECO:0000313" key="4">
    <source>
        <dbReference type="Proteomes" id="UP000243904"/>
    </source>
</evidence>
<name>A0A1H1ZV41_9BRAD</name>
<dbReference type="PROSITE" id="PS51276">
    <property type="entry name" value="PEPTIDASE_C56_PFPI"/>
    <property type="match status" value="1"/>
</dbReference>
<dbReference type="PANTHER" id="PTHR42733:SF13">
    <property type="entry name" value="DJ-1_PFPI DOMAIN-CONTAINING PROTEIN"/>
    <property type="match status" value="1"/>
</dbReference>
<dbReference type="Pfam" id="PF01965">
    <property type="entry name" value="DJ-1_PfpI"/>
    <property type="match status" value="1"/>
</dbReference>
<dbReference type="InterPro" id="IPR006286">
    <property type="entry name" value="C56_PfpI-like"/>
</dbReference>
<dbReference type="RefSeq" id="WP_100385415.1">
    <property type="nucleotide sequence ID" value="NZ_LT629750.1"/>
</dbReference>
<keyword evidence="3" id="KW-0645">Protease</keyword>
<organism evidence="3 4">
    <name type="scientific">Bradyrhizobium canariense</name>
    <dbReference type="NCBI Taxonomy" id="255045"/>
    <lineage>
        <taxon>Bacteria</taxon>
        <taxon>Pseudomonadati</taxon>
        <taxon>Pseudomonadota</taxon>
        <taxon>Alphaproteobacteria</taxon>
        <taxon>Hyphomicrobiales</taxon>
        <taxon>Nitrobacteraceae</taxon>
        <taxon>Bradyrhizobium</taxon>
    </lineage>
</organism>
<dbReference type="AlphaFoldDB" id="A0A1H1ZV41"/>
<protein>
    <submittedName>
        <fullName evidence="3">Protease I</fullName>
    </submittedName>
</protein>
<dbReference type="GO" id="GO:0006508">
    <property type="term" value="P:proteolysis"/>
    <property type="evidence" value="ECO:0007669"/>
    <property type="project" value="UniProtKB-KW"/>
</dbReference>
<dbReference type="Gene3D" id="3.40.50.880">
    <property type="match status" value="1"/>
</dbReference>
<feature type="domain" description="DJ-1/PfpI" evidence="2">
    <location>
        <begin position="6"/>
        <end position="189"/>
    </location>
</feature>
<comment type="similarity">
    <text evidence="1">Belongs to the peptidase C56 family.</text>
</comment>
<evidence type="ECO:0000256" key="1">
    <source>
        <dbReference type="ARBA" id="ARBA00008542"/>
    </source>
</evidence>
<dbReference type="Proteomes" id="UP000243904">
    <property type="component" value="Chromosome I"/>
</dbReference>
<keyword evidence="4" id="KW-1185">Reference proteome</keyword>
<dbReference type="CDD" id="cd03134">
    <property type="entry name" value="GATase1_PfpI_like"/>
    <property type="match status" value="1"/>
</dbReference>
<dbReference type="GO" id="GO:0008233">
    <property type="term" value="F:peptidase activity"/>
    <property type="evidence" value="ECO:0007669"/>
    <property type="project" value="UniProtKB-KW"/>
</dbReference>